<evidence type="ECO:0000256" key="1">
    <source>
        <dbReference type="SAM" id="MobiDB-lite"/>
    </source>
</evidence>
<accession>A0A4Q2U3F9</accession>
<dbReference type="AlphaFoldDB" id="A0A4Q2U3F9"/>
<evidence type="ECO:0000313" key="3">
    <source>
        <dbReference type="Proteomes" id="UP000290759"/>
    </source>
</evidence>
<organism evidence="2 3">
    <name type="scientific">Lichenibacterium minor</name>
    <dbReference type="NCBI Taxonomy" id="2316528"/>
    <lineage>
        <taxon>Bacteria</taxon>
        <taxon>Pseudomonadati</taxon>
        <taxon>Pseudomonadota</taxon>
        <taxon>Alphaproteobacteria</taxon>
        <taxon>Hyphomicrobiales</taxon>
        <taxon>Lichenihabitantaceae</taxon>
        <taxon>Lichenibacterium</taxon>
    </lineage>
</organism>
<name>A0A4Q2U3F9_9HYPH</name>
<evidence type="ECO:0000313" key="2">
    <source>
        <dbReference type="EMBL" id="RYC31033.1"/>
    </source>
</evidence>
<dbReference type="EMBL" id="QYBB01000018">
    <property type="protein sequence ID" value="RYC31033.1"/>
    <property type="molecule type" value="Genomic_DNA"/>
</dbReference>
<gene>
    <name evidence="2" type="ORF">D3273_15985</name>
</gene>
<sequence length="66" mass="7456">MTQDIEAARARAEARFRKPDAPAETEAARAEREVRERTERLRAARLAQEAVKRKGAEIRAGRRGTP</sequence>
<comment type="caution">
    <text evidence="2">The sequence shown here is derived from an EMBL/GenBank/DDBJ whole genome shotgun (WGS) entry which is preliminary data.</text>
</comment>
<proteinExistence type="predicted"/>
<reference evidence="2 3" key="1">
    <citation type="submission" date="2018-12" db="EMBL/GenBank/DDBJ databases">
        <authorList>
            <person name="Grouzdev D.S."/>
            <person name="Krutkina M.S."/>
        </authorList>
    </citation>
    <scope>NUCLEOTIDE SEQUENCE [LARGE SCALE GENOMIC DNA]</scope>
    <source>
        <strain evidence="2 3">RmlP026</strain>
    </source>
</reference>
<keyword evidence="3" id="KW-1185">Reference proteome</keyword>
<feature type="region of interest" description="Disordered" evidence="1">
    <location>
        <begin position="1"/>
        <end position="36"/>
    </location>
</feature>
<reference evidence="2 3" key="2">
    <citation type="submission" date="2019-02" db="EMBL/GenBank/DDBJ databases">
        <title>'Lichenibacterium ramalinii' gen. nov. sp. nov., 'Lichenibacterium minor' gen. nov. sp. nov.</title>
        <authorList>
            <person name="Pankratov T."/>
        </authorList>
    </citation>
    <scope>NUCLEOTIDE SEQUENCE [LARGE SCALE GENOMIC DNA]</scope>
    <source>
        <strain evidence="2 3">RmlP026</strain>
    </source>
</reference>
<dbReference type="Proteomes" id="UP000290759">
    <property type="component" value="Unassembled WGS sequence"/>
</dbReference>
<dbReference type="RefSeq" id="WP_129227887.1">
    <property type="nucleotide sequence ID" value="NZ_QYBB01000018.1"/>
</dbReference>
<protein>
    <submittedName>
        <fullName evidence="2">Uncharacterized protein</fullName>
    </submittedName>
</protein>